<dbReference type="PROSITE" id="PS51898">
    <property type="entry name" value="TYR_RECOMBINASE"/>
    <property type="match status" value="1"/>
</dbReference>
<feature type="domain" description="Tyr recombinase" evidence="2">
    <location>
        <begin position="1"/>
        <end position="195"/>
    </location>
</feature>
<dbReference type="PANTHER" id="PTHR30349:SF91">
    <property type="entry name" value="INTA PROTEIN"/>
    <property type="match status" value="1"/>
</dbReference>
<dbReference type="Gene3D" id="1.10.443.10">
    <property type="entry name" value="Intergrase catalytic core"/>
    <property type="match status" value="1"/>
</dbReference>
<sequence>MSAYASAPDCASAWRRASSPTVYLLGMGMRRGEVLGARWSDVDLAAGTVTVRRTRVLVGDQVVTTTPKSARSRRTVPLTPEARRALAPTRERTLGSSNVVPIGDHRGADDRLVAIDAAGEPITPWGFRREVLALMATAGVPVIRVHDIRHSVATIMLEAGQPPHVVARILGHDPAVLMRTYPHVGDASAAGAVAALGQAIAGG</sequence>
<evidence type="ECO:0000256" key="1">
    <source>
        <dbReference type="ARBA" id="ARBA00023172"/>
    </source>
</evidence>
<dbReference type="SUPFAM" id="SSF56349">
    <property type="entry name" value="DNA breaking-rejoining enzymes"/>
    <property type="match status" value="1"/>
</dbReference>
<organism evidence="3 4">
    <name type="scientific">Microbacterium schleiferi</name>
    <dbReference type="NCBI Taxonomy" id="69362"/>
    <lineage>
        <taxon>Bacteria</taxon>
        <taxon>Bacillati</taxon>
        <taxon>Actinomycetota</taxon>
        <taxon>Actinomycetes</taxon>
        <taxon>Micrococcales</taxon>
        <taxon>Microbacteriaceae</taxon>
        <taxon>Microbacterium</taxon>
    </lineage>
</organism>
<gene>
    <name evidence="3" type="ORF">IT882_08630</name>
</gene>
<proteinExistence type="predicted"/>
<dbReference type="GO" id="GO:0006310">
    <property type="term" value="P:DNA recombination"/>
    <property type="evidence" value="ECO:0007669"/>
    <property type="project" value="UniProtKB-KW"/>
</dbReference>
<evidence type="ECO:0000313" key="4">
    <source>
        <dbReference type="Proteomes" id="UP000594480"/>
    </source>
</evidence>
<dbReference type="PANTHER" id="PTHR30349">
    <property type="entry name" value="PHAGE INTEGRASE-RELATED"/>
    <property type="match status" value="1"/>
</dbReference>
<evidence type="ECO:0000313" key="3">
    <source>
        <dbReference type="EMBL" id="QPE03449.1"/>
    </source>
</evidence>
<dbReference type="AlphaFoldDB" id="A0A7S8MUK7"/>
<evidence type="ECO:0000259" key="2">
    <source>
        <dbReference type="PROSITE" id="PS51898"/>
    </source>
</evidence>
<name>A0A7S8MUK7_9MICO</name>
<dbReference type="EMBL" id="CP064760">
    <property type="protein sequence ID" value="QPE03449.1"/>
    <property type="molecule type" value="Genomic_DNA"/>
</dbReference>
<dbReference type="Proteomes" id="UP000594480">
    <property type="component" value="Chromosome"/>
</dbReference>
<keyword evidence="4" id="KW-1185">Reference proteome</keyword>
<reference evidence="3 4" key="1">
    <citation type="submission" date="2020-11" db="EMBL/GenBank/DDBJ databases">
        <title>Amino acid is mineralized and recycled by bacteria in oceanic microbiome.</title>
        <authorList>
            <person name="Zheng L.Y."/>
        </authorList>
    </citation>
    <scope>NUCLEOTIDE SEQUENCE [LARGE SCALE GENOMIC DNA]</scope>
    <source>
        <strain evidence="3 4">A32-1</strain>
    </source>
</reference>
<protein>
    <submittedName>
        <fullName evidence="3">Site-specific integrase</fullName>
    </submittedName>
</protein>
<dbReference type="InterPro" id="IPR011010">
    <property type="entry name" value="DNA_brk_join_enz"/>
</dbReference>
<dbReference type="CDD" id="cd01189">
    <property type="entry name" value="INT_ICEBs1_C_like"/>
    <property type="match status" value="1"/>
</dbReference>
<dbReference type="GO" id="GO:0003677">
    <property type="term" value="F:DNA binding"/>
    <property type="evidence" value="ECO:0007669"/>
    <property type="project" value="InterPro"/>
</dbReference>
<dbReference type="InterPro" id="IPR050090">
    <property type="entry name" value="Tyrosine_recombinase_XerCD"/>
</dbReference>
<dbReference type="KEGG" id="msf:IT882_08630"/>
<accession>A0A7S8MUK7</accession>
<keyword evidence="1" id="KW-0233">DNA recombination</keyword>
<dbReference type="GO" id="GO:0015074">
    <property type="term" value="P:DNA integration"/>
    <property type="evidence" value="ECO:0007669"/>
    <property type="project" value="InterPro"/>
</dbReference>
<dbReference type="InterPro" id="IPR002104">
    <property type="entry name" value="Integrase_catalytic"/>
</dbReference>
<dbReference type="InterPro" id="IPR013762">
    <property type="entry name" value="Integrase-like_cat_sf"/>
</dbReference>
<dbReference type="Pfam" id="PF00589">
    <property type="entry name" value="Phage_integrase"/>
    <property type="match status" value="1"/>
</dbReference>